<evidence type="ECO:0000313" key="3">
    <source>
        <dbReference type="Proteomes" id="UP000309676"/>
    </source>
</evidence>
<feature type="compositionally biased region" description="Basic and acidic residues" evidence="1">
    <location>
        <begin position="152"/>
        <end position="178"/>
    </location>
</feature>
<proteinExistence type="predicted"/>
<comment type="caution">
    <text evidence="2">The sequence shown here is derived from an EMBL/GenBank/DDBJ whole genome shotgun (WGS) entry which is preliminary data.</text>
</comment>
<dbReference type="Gene3D" id="1.10.8.60">
    <property type="match status" value="1"/>
</dbReference>
<keyword evidence="3" id="KW-1185">Reference proteome</keyword>
<protein>
    <submittedName>
        <fullName evidence="2">Uncharacterized protein</fullName>
    </submittedName>
</protein>
<evidence type="ECO:0000256" key="1">
    <source>
        <dbReference type="SAM" id="MobiDB-lite"/>
    </source>
</evidence>
<dbReference type="RefSeq" id="WP_138192642.1">
    <property type="nucleotide sequence ID" value="NZ_VCIW01000002.1"/>
</dbReference>
<organism evidence="2 3">
    <name type="scientific">Paenibacillus antri</name>
    <dbReference type="NCBI Taxonomy" id="2582848"/>
    <lineage>
        <taxon>Bacteria</taxon>
        <taxon>Bacillati</taxon>
        <taxon>Bacillota</taxon>
        <taxon>Bacilli</taxon>
        <taxon>Bacillales</taxon>
        <taxon>Paenibacillaceae</taxon>
        <taxon>Paenibacillus</taxon>
    </lineage>
</organism>
<dbReference type="Proteomes" id="UP000309676">
    <property type="component" value="Unassembled WGS sequence"/>
</dbReference>
<gene>
    <name evidence="2" type="ORF">FE782_03735</name>
</gene>
<sequence>MSKFYLPSQLEKMKEEARISGDPRKHAQFHLARQEYLETRSQLFSGEDTPYLDAPNDEGIRMYEERAKSGEPDDELRYRIIKDRYDFYKNIKDGGTYRSGIEARKRLEEIARGGVEFTNAEIEELRRHVAKNPTAENLAHMAIAKRRLETKDFEAHDAQETKREVTEADVQKAHEKAQRTSAPQDIASYATIKRQYESQNTENAS</sequence>
<feature type="region of interest" description="Disordered" evidence="1">
    <location>
        <begin position="152"/>
        <end position="188"/>
    </location>
</feature>
<accession>A0A5R9GKA9</accession>
<reference evidence="2 3" key="1">
    <citation type="submission" date="2019-05" db="EMBL/GenBank/DDBJ databases">
        <authorList>
            <person name="Narsing Rao M.P."/>
            <person name="Li W.J."/>
        </authorList>
    </citation>
    <scope>NUCLEOTIDE SEQUENCE [LARGE SCALE GENOMIC DNA]</scope>
    <source>
        <strain evidence="2 3">SYSU_K30003</strain>
    </source>
</reference>
<name>A0A5R9GKA9_9BACL</name>
<dbReference type="AlphaFoldDB" id="A0A5R9GKA9"/>
<evidence type="ECO:0000313" key="2">
    <source>
        <dbReference type="EMBL" id="TLS53393.1"/>
    </source>
</evidence>
<dbReference type="EMBL" id="VCIW01000002">
    <property type="protein sequence ID" value="TLS53393.1"/>
    <property type="molecule type" value="Genomic_DNA"/>
</dbReference>